<dbReference type="AlphaFoldDB" id="A0A0A6RK24"/>
<name>A0A0A6RK24_9GAMM</name>
<comment type="caution">
    <text evidence="3">The sequence shown here is derived from an EMBL/GenBank/DDBJ whole genome shotgun (WGS) entry which is preliminary data.</text>
</comment>
<organism evidence="3 4">
    <name type="scientific">Candidatus Thiomargarita nelsonii</name>
    <dbReference type="NCBI Taxonomy" id="1003181"/>
    <lineage>
        <taxon>Bacteria</taxon>
        <taxon>Pseudomonadati</taxon>
        <taxon>Pseudomonadota</taxon>
        <taxon>Gammaproteobacteria</taxon>
        <taxon>Thiotrichales</taxon>
        <taxon>Thiotrichaceae</taxon>
        <taxon>Thiomargarita</taxon>
    </lineage>
</organism>
<evidence type="ECO:0000256" key="1">
    <source>
        <dbReference type="SAM" id="Coils"/>
    </source>
</evidence>
<evidence type="ECO:0000313" key="3">
    <source>
        <dbReference type="EMBL" id="OAD23534.1"/>
    </source>
</evidence>
<dbReference type="InterPro" id="IPR011460">
    <property type="entry name" value="Lcl_C"/>
</dbReference>
<feature type="domain" description="Lcl C-terminal" evidence="2">
    <location>
        <begin position="92"/>
        <end position="221"/>
    </location>
</feature>
<proteinExistence type="predicted"/>
<keyword evidence="1" id="KW-0175">Coiled coil</keyword>
<dbReference type="Proteomes" id="UP000076962">
    <property type="component" value="Unassembled WGS sequence"/>
</dbReference>
<dbReference type="EMBL" id="LUTY01000312">
    <property type="protein sequence ID" value="OAD23534.1"/>
    <property type="molecule type" value="Genomic_DNA"/>
</dbReference>
<sequence length="224" mass="25060">MPDECLEEAIFKLQAQIKTQAQAQQEIIAQLASQQKALNEQIVALKKMIEAQQEALKKAVANLQQKMSALETTKQDKQIQSLSPRYIDKGDGTVTDNRTGLFWLKKANCFGRQNWETAMLRAAKLAHGQCGLNDRSKAGDWRLPSKNEWKAMVDDRFRKPAFSNATGTGQWKEGDALTGVQSSWYWSSSASSTSSAWSVTLYDGSVYSSDKTFTNYVWPVRGGH</sequence>
<gene>
    <name evidence="3" type="ORF">THIOM_000633</name>
</gene>
<reference evidence="3 4" key="1">
    <citation type="submission" date="2016-05" db="EMBL/GenBank/DDBJ databases">
        <title>Single-cell genome of chain-forming Candidatus Thiomargarita nelsonii and comparison to other large sulfur-oxidizing bacteria.</title>
        <authorList>
            <person name="Winkel M."/>
            <person name="Salman V."/>
            <person name="Woyke T."/>
            <person name="Schulz-Vogt H."/>
            <person name="Richter M."/>
            <person name="Flood B."/>
            <person name="Bailey J."/>
            <person name="Amann R."/>
            <person name="Mussmann M."/>
        </authorList>
    </citation>
    <scope>NUCLEOTIDE SEQUENCE [LARGE SCALE GENOMIC DNA]</scope>
    <source>
        <strain evidence="3 4">THI036</strain>
    </source>
</reference>
<keyword evidence="4" id="KW-1185">Reference proteome</keyword>
<feature type="coiled-coil region" evidence="1">
    <location>
        <begin position="21"/>
        <end position="80"/>
    </location>
</feature>
<accession>A0A0A6RK24</accession>
<evidence type="ECO:0000313" key="4">
    <source>
        <dbReference type="Proteomes" id="UP000076962"/>
    </source>
</evidence>
<evidence type="ECO:0000259" key="2">
    <source>
        <dbReference type="Pfam" id="PF07603"/>
    </source>
</evidence>
<dbReference type="Pfam" id="PF07603">
    <property type="entry name" value="Lcl_C"/>
    <property type="match status" value="1"/>
</dbReference>
<protein>
    <submittedName>
        <fullName evidence="3">Protein containing DUF1566</fullName>
    </submittedName>
</protein>